<organism evidence="2 3">
    <name type="scientific">Coccomyxa viridis</name>
    <dbReference type="NCBI Taxonomy" id="1274662"/>
    <lineage>
        <taxon>Eukaryota</taxon>
        <taxon>Viridiplantae</taxon>
        <taxon>Chlorophyta</taxon>
        <taxon>core chlorophytes</taxon>
        <taxon>Trebouxiophyceae</taxon>
        <taxon>Trebouxiophyceae incertae sedis</taxon>
        <taxon>Coccomyxaceae</taxon>
        <taxon>Coccomyxa</taxon>
    </lineage>
</organism>
<feature type="region of interest" description="Disordered" evidence="1">
    <location>
        <begin position="1"/>
        <end position="23"/>
    </location>
</feature>
<gene>
    <name evidence="2" type="primary">g11236</name>
    <name evidence="2" type="ORF">VP750_LOCUS10062</name>
</gene>
<evidence type="ECO:0000256" key="1">
    <source>
        <dbReference type="SAM" id="MobiDB-lite"/>
    </source>
</evidence>
<reference evidence="2 3" key="1">
    <citation type="submission" date="2024-06" db="EMBL/GenBank/DDBJ databases">
        <authorList>
            <person name="Kraege A."/>
            <person name="Thomma B."/>
        </authorList>
    </citation>
    <scope>NUCLEOTIDE SEQUENCE [LARGE SCALE GENOMIC DNA]</scope>
</reference>
<accession>A0ABP1G7E7</accession>
<dbReference type="EMBL" id="CAXHTA020000018">
    <property type="protein sequence ID" value="CAL5228156.1"/>
    <property type="molecule type" value="Genomic_DNA"/>
</dbReference>
<protein>
    <submittedName>
        <fullName evidence="2">G11236 protein</fullName>
    </submittedName>
</protein>
<sequence>MDAQAEQRMGESPGRSGGPTQHRALLHSTPMVYYTGDSLGARGWNEQRGQGADHQPDIDYLHPLYRGPTIGSGSGSLAVRNGLTIGYPHDGITCNIPNTTASQKTYDANRPWYHTFPKGYTLQFVPFYAAEYTGWHWVVYDQTKRFYSFDDGDNTNGTT</sequence>
<evidence type="ECO:0000313" key="2">
    <source>
        <dbReference type="EMBL" id="CAL5228156.1"/>
    </source>
</evidence>
<comment type="caution">
    <text evidence="2">The sequence shown here is derived from an EMBL/GenBank/DDBJ whole genome shotgun (WGS) entry which is preliminary data.</text>
</comment>
<name>A0ABP1G7E7_9CHLO</name>
<evidence type="ECO:0000313" key="3">
    <source>
        <dbReference type="Proteomes" id="UP001497392"/>
    </source>
</evidence>
<keyword evidence="3" id="KW-1185">Reference proteome</keyword>
<proteinExistence type="predicted"/>
<dbReference type="Proteomes" id="UP001497392">
    <property type="component" value="Unassembled WGS sequence"/>
</dbReference>